<dbReference type="InterPro" id="IPR019438">
    <property type="entry name" value="Q_salvage"/>
</dbReference>
<accession>A0A2N1PRD4</accession>
<evidence type="ECO:0000256" key="3">
    <source>
        <dbReference type="ARBA" id="ARBA00035306"/>
    </source>
</evidence>
<evidence type="ECO:0000313" key="6">
    <source>
        <dbReference type="EMBL" id="PKK90832.1"/>
    </source>
</evidence>
<proteinExistence type="inferred from homology"/>
<dbReference type="PANTHER" id="PTHR21314:SF0">
    <property type="entry name" value="QUEUOSINE 5'-PHOSPHATE N-GLYCOSYLASE_HYDROLASE"/>
    <property type="match status" value="1"/>
</dbReference>
<dbReference type="GO" id="GO:0016787">
    <property type="term" value="F:hydrolase activity"/>
    <property type="evidence" value="ECO:0007669"/>
    <property type="project" value="UniProtKB-KW"/>
</dbReference>
<dbReference type="PANTHER" id="PTHR21314">
    <property type="entry name" value="QUEUOSINE 5'-PHOSPHATE N-GLYCOSYLASE_HYDROLASE-RELATED"/>
    <property type="match status" value="1"/>
</dbReference>
<keyword evidence="1" id="KW-0378">Hydrolase</keyword>
<comment type="similarity">
    <text evidence="2">Belongs to the QNG1 protein family.</text>
</comment>
<evidence type="ECO:0000256" key="1">
    <source>
        <dbReference type="ARBA" id="ARBA00022801"/>
    </source>
</evidence>
<sequence length="341" mass="39159">MTSTEYPLMEDLRQISIDISSRGVRNTIRERACSLTSNNTVQKQYCSMNDSVLNDIVTAVSKKTPTIPAWNRKDNSAFPHSMQQSEAIAFFTVLNSINFCFWTMPDQIKWHLNTDNGKVDGAMALFHGMCRGWYNQTWERFLQSLCHEPEQTMNEYFRGHGHLLLWNERVAMISDAAEYCLKSINEFSSKEFIDQTAGEFIAGLIQKLPGFRDPFLKRAQLAWAMIHGHLGSPPVKLKDLTLFADYKVPQTLHNMGILKYNTELTSRLENHENMSAGSQQELQIRAWTIICGERLVTELNRCRKSTSRNWNGASLDYYLWSEGQKVSAGSLPYHRCVTCDY</sequence>
<dbReference type="AlphaFoldDB" id="A0A2N1PRD4"/>
<evidence type="ECO:0000256" key="2">
    <source>
        <dbReference type="ARBA" id="ARBA00035119"/>
    </source>
</evidence>
<dbReference type="GO" id="GO:0006400">
    <property type="term" value="P:tRNA modification"/>
    <property type="evidence" value="ECO:0007669"/>
    <property type="project" value="TreeGrafter"/>
</dbReference>
<gene>
    <name evidence="6" type="ORF">CVV64_08100</name>
</gene>
<reference evidence="6 7" key="1">
    <citation type="journal article" date="2017" name="ISME J.">
        <title>Potential for microbial H2 and metal transformations associated with novel bacteria and archaea in deep terrestrial subsurface sediments.</title>
        <authorList>
            <person name="Hernsdorf A.W."/>
            <person name="Amano Y."/>
            <person name="Miyakawa K."/>
            <person name="Ise K."/>
            <person name="Suzuki Y."/>
            <person name="Anantharaman K."/>
            <person name="Probst A."/>
            <person name="Burstein D."/>
            <person name="Thomas B.C."/>
            <person name="Banfield J.F."/>
        </authorList>
    </citation>
    <scope>NUCLEOTIDE SEQUENCE [LARGE SCALE GENOMIC DNA]</scope>
    <source>
        <strain evidence="6">HGW-Wallbacteria-1</strain>
    </source>
</reference>
<dbReference type="EMBL" id="PGXC01000004">
    <property type="protein sequence ID" value="PKK90832.1"/>
    <property type="molecule type" value="Genomic_DNA"/>
</dbReference>
<dbReference type="Proteomes" id="UP000233256">
    <property type="component" value="Unassembled WGS sequence"/>
</dbReference>
<comment type="catalytic activity">
    <reaction evidence="5">
        <text>queuosine 5'-phosphate + H2O = queuine + D-ribose 5-phosphate</text>
        <dbReference type="Rhea" id="RHEA:75387"/>
        <dbReference type="ChEBI" id="CHEBI:15377"/>
        <dbReference type="ChEBI" id="CHEBI:17433"/>
        <dbReference type="ChEBI" id="CHEBI:78346"/>
        <dbReference type="ChEBI" id="CHEBI:194371"/>
    </reaction>
    <physiologicalReaction direction="left-to-right" evidence="5">
        <dbReference type="Rhea" id="RHEA:75388"/>
    </physiologicalReaction>
</comment>
<dbReference type="Pfam" id="PF10343">
    <property type="entry name" value="Q_salvage"/>
    <property type="match status" value="1"/>
</dbReference>
<evidence type="ECO:0000256" key="4">
    <source>
        <dbReference type="ARBA" id="ARBA00035393"/>
    </source>
</evidence>
<organism evidence="6 7">
    <name type="scientific">Candidatus Wallbacteria bacterium HGW-Wallbacteria-1</name>
    <dbReference type="NCBI Taxonomy" id="2013854"/>
    <lineage>
        <taxon>Bacteria</taxon>
        <taxon>Candidatus Walliibacteriota</taxon>
    </lineage>
</organism>
<evidence type="ECO:0000313" key="7">
    <source>
        <dbReference type="Proteomes" id="UP000233256"/>
    </source>
</evidence>
<evidence type="ECO:0000256" key="5">
    <source>
        <dbReference type="ARBA" id="ARBA00048204"/>
    </source>
</evidence>
<comment type="caution">
    <text evidence="6">The sequence shown here is derived from an EMBL/GenBank/DDBJ whole genome shotgun (WGS) entry which is preliminary data.</text>
</comment>
<protein>
    <recommendedName>
        <fullName evidence="3">Queuosine 5'-phosphate N-glycosylase/hydrolase</fullName>
    </recommendedName>
    <alternativeName>
        <fullName evidence="4">Queuosine-nucleotide N-glycosylase/hydrolase</fullName>
    </alternativeName>
</protein>
<name>A0A2N1PRD4_9BACT</name>